<accession>A0ACA9YET1</accession>
<reference evidence="1" key="1">
    <citation type="submission" date="2022-06" db="EMBL/GenBank/DDBJ databases">
        <authorList>
            <person name="Legras J.-L."/>
            <person name="Devillers H."/>
            <person name="Grondin C."/>
        </authorList>
    </citation>
    <scope>NUCLEOTIDE SEQUENCE</scope>
    <source>
        <strain evidence="1">CLIB 1444</strain>
    </source>
</reference>
<organism evidence="1 2">
    <name type="scientific">[Candida] jaroonii</name>
    <dbReference type="NCBI Taxonomy" id="467808"/>
    <lineage>
        <taxon>Eukaryota</taxon>
        <taxon>Fungi</taxon>
        <taxon>Dikarya</taxon>
        <taxon>Ascomycota</taxon>
        <taxon>Saccharomycotina</taxon>
        <taxon>Pichiomycetes</taxon>
        <taxon>Debaryomycetaceae</taxon>
        <taxon>Yamadazyma</taxon>
    </lineage>
</organism>
<comment type="caution">
    <text evidence="1">The sequence shown here is derived from an EMBL/GenBank/DDBJ whole genome shotgun (WGS) entry which is preliminary data.</text>
</comment>
<sequence length="366" mass="41757">MFNSKKPKFKLDLGINELSNIPQVSGNCYIDLQIKDNKRIKSLPFNLPFKPNDDDSSSSLSLNSSSTSSSGNVSIITSNKKIHNFKCSFNYKVGCNLKFGFKRRENLINDKFLIMKIYYVSDKDINAHHHHKIELGKLEINLSEYLNFDEPITSKYLLKDSKVNSILSLTIHLSELPSNFDFHTQLTITDNNSNHEKTDQSKISLNANSSTTKYNVPQFERKNIFGGLNDVIGSSSEKDKTSYKSSDEGQEKSDRKPSSLRIDTATTGQINKKDPVIMIDPIVNDLYRKILESTWDPNLHALLDFTPEVCVESIFDGTFPQWKERLMSEINTHYDDDDADIRCINGLVNELNYRDDLKSWTISEVS</sequence>
<gene>
    <name evidence="1" type="ORF">CLIB1444_12S03598</name>
</gene>
<dbReference type="Proteomes" id="UP001152531">
    <property type="component" value="Unassembled WGS sequence"/>
</dbReference>
<evidence type="ECO:0000313" key="2">
    <source>
        <dbReference type="Proteomes" id="UP001152531"/>
    </source>
</evidence>
<protein>
    <submittedName>
        <fullName evidence="1">Uncharacterized protein</fullName>
    </submittedName>
</protein>
<name>A0ACA9YET1_9ASCO</name>
<keyword evidence="2" id="KW-1185">Reference proteome</keyword>
<proteinExistence type="predicted"/>
<evidence type="ECO:0000313" key="1">
    <source>
        <dbReference type="EMBL" id="CAH6723071.1"/>
    </source>
</evidence>
<dbReference type="EMBL" id="CALSDN010000012">
    <property type="protein sequence ID" value="CAH6723071.1"/>
    <property type="molecule type" value="Genomic_DNA"/>
</dbReference>